<proteinExistence type="predicted"/>
<keyword evidence="3" id="KW-1185">Reference proteome</keyword>
<accession>A0A078AF55</accession>
<feature type="region of interest" description="Disordered" evidence="1">
    <location>
        <begin position="1"/>
        <end position="31"/>
    </location>
</feature>
<feature type="compositionally biased region" description="Basic and acidic residues" evidence="1">
    <location>
        <begin position="1"/>
        <end position="10"/>
    </location>
</feature>
<reference evidence="2 3" key="1">
    <citation type="submission" date="2014-06" db="EMBL/GenBank/DDBJ databases">
        <authorList>
            <person name="Swart Estienne"/>
        </authorList>
    </citation>
    <scope>NUCLEOTIDE SEQUENCE [LARGE SCALE GENOMIC DNA]</scope>
    <source>
        <strain evidence="2 3">130c</strain>
    </source>
</reference>
<gene>
    <name evidence="2" type="primary">Contig2186.g2350</name>
    <name evidence="2" type="ORF">STYLEM_9153</name>
</gene>
<evidence type="ECO:0000256" key="1">
    <source>
        <dbReference type="SAM" id="MobiDB-lite"/>
    </source>
</evidence>
<name>A0A078AF55_STYLE</name>
<dbReference type="Proteomes" id="UP000039865">
    <property type="component" value="Unassembled WGS sequence"/>
</dbReference>
<dbReference type="InParanoid" id="A0A078AF55"/>
<dbReference type="AlphaFoldDB" id="A0A078AF55"/>
<organism evidence="2 3">
    <name type="scientific">Stylonychia lemnae</name>
    <name type="common">Ciliate</name>
    <dbReference type="NCBI Taxonomy" id="5949"/>
    <lineage>
        <taxon>Eukaryota</taxon>
        <taxon>Sar</taxon>
        <taxon>Alveolata</taxon>
        <taxon>Ciliophora</taxon>
        <taxon>Intramacronucleata</taxon>
        <taxon>Spirotrichea</taxon>
        <taxon>Stichotrichia</taxon>
        <taxon>Sporadotrichida</taxon>
        <taxon>Oxytrichidae</taxon>
        <taxon>Stylonychinae</taxon>
        <taxon>Stylonychia</taxon>
    </lineage>
</organism>
<feature type="region of interest" description="Disordered" evidence="1">
    <location>
        <begin position="278"/>
        <end position="329"/>
    </location>
</feature>
<evidence type="ECO:0000313" key="3">
    <source>
        <dbReference type="Proteomes" id="UP000039865"/>
    </source>
</evidence>
<protein>
    <submittedName>
        <fullName evidence="2">Uncharacterized protein</fullName>
    </submittedName>
</protein>
<feature type="compositionally biased region" description="Polar residues" evidence="1">
    <location>
        <begin position="298"/>
        <end position="329"/>
    </location>
</feature>
<sequence>MASQEQEEKSSQQSENFIFTQPSKKYERKRPNLSLQISEELKLEKLYDIEQEWLDRHSNKQLSASSDKIKVPGSPLIPYSEPVIDLPQYLILKTSQNTQLSPGNENLKLQNVQMTCVSLKTSKKRKYSEFLRTQTSQKQSQSNVTPFRSGSCSRRYLKIKSRYRQETASYKKHCCFKKDLSNYTQTTTALSNSGFNMEGNATQTSQFSIYDSKTKRKCYNNRKSLTNRTILRNITNIFETEQYRNSAQRTSIAPVSLFDRSAERSSLHPSIGIKRQRSSLFSEQDENKMPLKRRKTSFLDSTKASKQKAANNKISEFNPDTQITASKLR</sequence>
<evidence type="ECO:0000313" key="2">
    <source>
        <dbReference type="EMBL" id="CDW80157.1"/>
    </source>
</evidence>
<dbReference type="EMBL" id="CCKQ01008691">
    <property type="protein sequence ID" value="CDW80157.1"/>
    <property type="molecule type" value="Genomic_DNA"/>
</dbReference>